<accession>A0ABV8H3Z2</accession>
<dbReference type="SUPFAM" id="SSF49464">
    <property type="entry name" value="Carboxypeptidase regulatory domain-like"/>
    <property type="match status" value="1"/>
</dbReference>
<dbReference type="Proteomes" id="UP001595793">
    <property type="component" value="Unassembled WGS sequence"/>
</dbReference>
<dbReference type="Pfam" id="PF13715">
    <property type="entry name" value="CarbopepD_reg_2"/>
    <property type="match status" value="1"/>
</dbReference>
<evidence type="ECO:0000313" key="6">
    <source>
        <dbReference type="Proteomes" id="UP001595793"/>
    </source>
</evidence>
<sequence>MNKLLHYLPLTLILFISNRLLSQHEVKGRLIDDQNEPISFANVILMNAEDSTTVVKGVVSEDDGRFSIKEVSDNTYLLKVSFLGYAEYLKQIEVAGDTNLGKIEMQASNANLGEVTVTARKPRIERKIDRISFNVENSVISSLNTYDILKRTPGVIVTQGQLLVKNRPATVYINDRKVYLSSAELEQLLSGLSGENVQSVEVITTPPAKYDAEGSGAILNIVMSKNPSIGYKGSLNASNTIAVVPKYSVGTSQYYKTNNVNAFASYNFNARNIYKNDESNVTYFETDGSENSTWLGDFERDTKNYAHSLNTILDFTLSEKSKLSLSANLLFTPKNDSDLNGRTNIYDPSDNLDFLFTTNSRVENESKNLLFNADYSTSLGENGATLSAQANYIRYDDDQDQDLNTTYFDGNDDEIRNNMIFTQGVQNTDIYTGQVDISANMGSLPIETGLKYSGITSNSALDFYNKSLATQVGDLSDAFDYDENIYAAYFSTAKDLGNWSLKAGLRGEYTDITGISDQNGLVNDQDYFQLFPTFYAMRSLGESNSISLEYNRRIERPRFQSLNPFQYFINENNVKEGNPSLVPGIANKVTLNYTYKSFLFFDLYWDRVDNSPSVLSFQDNQYNILRTLNDNLDYTQQFSLDITYANYVTNWYYLYGYVSAFYMENQLYARESAAETYKIDTLSTFLNIANYFYFGSDGTFSGNINTYFLPNILAGSYKYEDPQFGLDIGLRKTFMNKKISVAINAEDLFRTMNIPLQSQYLNQDNGFYAISETRRVTFSLRYNFGNFRLNDNSRAVNAEEENRLKERQVLD</sequence>
<gene>
    <name evidence="5" type="ORF">ACFOS1_04020</name>
</gene>
<comment type="caution">
    <text evidence="5">The sequence shown here is derived from an EMBL/GenBank/DDBJ whole genome shotgun (WGS) entry which is preliminary data.</text>
</comment>
<dbReference type="SUPFAM" id="SSF56935">
    <property type="entry name" value="Porins"/>
    <property type="match status" value="1"/>
</dbReference>
<dbReference type="Pfam" id="PF14905">
    <property type="entry name" value="OMP_b-brl_3"/>
    <property type="match status" value="1"/>
</dbReference>
<feature type="domain" description="Outer membrane protein beta-barrel" evidence="4">
    <location>
        <begin position="380"/>
        <end position="782"/>
    </location>
</feature>
<keyword evidence="6" id="KW-1185">Reference proteome</keyword>
<proteinExistence type="predicted"/>
<keyword evidence="3" id="KW-0998">Cell outer membrane</keyword>
<organism evidence="5 6">
    <name type="scientific">Zunongwangia endophytica</name>
    <dbReference type="NCBI Taxonomy" id="1808945"/>
    <lineage>
        <taxon>Bacteria</taxon>
        <taxon>Pseudomonadati</taxon>
        <taxon>Bacteroidota</taxon>
        <taxon>Flavobacteriia</taxon>
        <taxon>Flavobacteriales</taxon>
        <taxon>Flavobacteriaceae</taxon>
        <taxon>Zunongwangia</taxon>
    </lineage>
</organism>
<name>A0ABV8H3Z2_9FLAO</name>
<dbReference type="InterPro" id="IPR008969">
    <property type="entry name" value="CarboxyPept-like_regulatory"/>
</dbReference>
<evidence type="ECO:0000313" key="5">
    <source>
        <dbReference type="EMBL" id="MFC4026558.1"/>
    </source>
</evidence>
<dbReference type="InterPro" id="IPR036942">
    <property type="entry name" value="Beta-barrel_TonB_sf"/>
</dbReference>
<evidence type="ECO:0000256" key="3">
    <source>
        <dbReference type="ARBA" id="ARBA00023237"/>
    </source>
</evidence>
<keyword evidence="2" id="KW-0472">Membrane</keyword>
<dbReference type="InterPro" id="IPR041700">
    <property type="entry name" value="OMP_b-brl_3"/>
</dbReference>
<dbReference type="EMBL" id="JBHSAS010000006">
    <property type="protein sequence ID" value="MFC4026558.1"/>
    <property type="molecule type" value="Genomic_DNA"/>
</dbReference>
<evidence type="ECO:0000256" key="2">
    <source>
        <dbReference type="ARBA" id="ARBA00023136"/>
    </source>
</evidence>
<protein>
    <submittedName>
        <fullName evidence="5">Outer membrane beta-barrel protein</fullName>
    </submittedName>
</protein>
<dbReference type="Gene3D" id="2.40.170.20">
    <property type="entry name" value="TonB-dependent receptor, beta-barrel domain"/>
    <property type="match status" value="1"/>
</dbReference>
<reference evidence="6" key="1">
    <citation type="journal article" date="2019" name="Int. J. Syst. Evol. Microbiol.">
        <title>The Global Catalogue of Microorganisms (GCM) 10K type strain sequencing project: providing services to taxonomists for standard genome sequencing and annotation.</title>
        <authorList>
            <consortium name="The Broad Institute Genomics Platform"/>
            <consortium name="The Broad Institute Genome Sequencing Center for Infectious Disease"/>
            <person name="Wu L."/>
            <person name="Ma J."/>
        </authorList>
    </citation>
    <scope>NUCLEOTIDE SEQUENCE [LARGE SCALE GENOMIC DNA]</scope>
    <source>
        <strain evidence="6">CECT 9128</strain>
    </source>
</reference>
<evidence type="ECO:0000256" key="1">
    <source>
        <dbReference type="ARBA" id="ARBA00004442"/>
    </source>
</evidence>
<comment type="subcellular location">
    <subcellularLocation>
        <location evidence="1">Cell outer membrane</location>
    </subcellularLocation>
</comment>
<evidence type="ECO:0000259" key="4">
    <source>
        <dbReference type="Pfam" id="PF14905"/>
    </source>
</evidence>
<dbReference type="Gene3D" id="2.60.40.1120">
    <property type="entry name" value="Carboxypeptidase-like, regulatory domain"/>
    <property type="match status" value="1"/>
</dbReference>
<dbReference type="RefSeq" id="WP_290236051.1">
    <property type="nucleotide sequence ID" value="NZ_JAUFPZ010000002.1"/>
</dbReference>